<dbReference type="Pfam" id="PF00535">
    <property type="entry name" value="Glycos_transf_2"/>
    <property type="match status" value="1"/>
</dbReference>
<keyword evidence="3" id="KW-1185">Reference proteome</keyword>
<proteinExistence type="predicted"/>
<keyword evidence="2" id="KW-0808">Transferase</keyword>
<dbReference type="RefSeq" id="WP_013597708.1">
    <property type="nucleotide sequence ID" value="NC_015144.1"/>
</dbReference>
<evidence type="ECO:0000313" key="2">
    <source>
        <dbReference type="EMBL" id="ADX67316.1"/>
    </source>
</evidence>
<dbReference type="Gene3D" id="3.90.550.10">
    <property type="entry name" value="Spore Coat Polysaccharide Biosynthesis Protein SpsA, Chain A"/>
    <property type="match status" value="1"/>
</dbReference>
<reference evidence="3" key="2">
    <citation type="journal article" date="2011" name="Stand. Genomic Sci.">
        <title>Complete genome sequence of Weeksella virosa type strain (9751T).</title>
        <authorList>
            <person name="Lang E."/>
            <person name="Teshima H."/>
            <person name="Lucas S."/>
            <person name="Lapidus A."/>
            <person name="Hammon N."/>
            <person name="Deshpande S."/>
            <person name="Nolan M."/>
            <person name="Cheng J."/>
            <person name="Pitluck S."/>
            <person name="Liolios K."/>
            <person name="Pagani I."/>
            <person name="Mikhailova N."/>
            <person name="Ivanova N."/>
            <person name="Mavromatis K."/>
            <person name="Pati A."/>
            <person name="Tapia R."/>
            <person name="Han C."/>
            <person name="Goodwin L."/>
            <person name="Chen A."/>
            <person name="Palaniappan K."/>
            <person name="Land M."/>
            <person name="Hauser L."/>
            <person name="Chang Y."/>
            <person name="Jeffries C."/>
            <person name="Brambilla E."/>
            <person name="Kopitz M."/>
            <person name="Rohde M."/>
            <person name="Goker M."/>
            <person name="Tindall B."/>
            <person name="Detter J."/>
            <person name="Woyke T."/>
            <person name="Bristow J."/>
            <person name="Eisen J."/>
            <person name="Markowitz V."/>
            <person name="Hugenholtz P."/>
            <person name="Klenk H."/>
            <person name="Kyrpides N."/>
        </authorList>
    </citation>
    <scope>NUCLEOTIDE SEQUENCE [LARGE SCALE GENOMIC DNA]</scope>
    <source>
        <strain evidence="3">ATCC 43766 / DSM 16922 / JCM 21250 / NBRC 16016 / NCTC 11634 / CL345/78</strain>
    </source>
</reference>
<evidence type="ECO:0000313" key="3">
    <source>
        <dbReference type="Proteomes" id="UP000008641"/>
    </source>
</evidence>
<dbReference type="InterPro" id="IPR029044">
    <property type="entry name" value="Nucleotide-diphossugar_trans"/>
</dbReference>
<dbReference type="HOGENOM" id="CLU_025996_0_3_10"/>
<dbReference type="OrthoDB" id="9815829at2"/>
<evidence type="ECO:0000259" key="1">
    <source>
        <dbReference type="Pfam" id="PF00535"/>
    </source>
</evidence>
<dbReference type="InterPro" id="IPR001173">
    <property type="entry name" value="Glyco_trans_2-like"/>
</dbReference>
<feature type="domain" description="Glycosyltransferase 2-like" evidence="1">
    <location>
        <begin position="5"/>
        <end position="123"/>
    </location>
</feature>
<dbReference type="PANTHER" id="PTHR22916:SF3">
    <property type="entry name" value="UDP-GLCNAC:BETAGAL BETA-1,3-N-ACETYLGLUCOSAMINYLTRANSFERASE-LIKE PROTEIN 1"/>
    <property type="match status" value="1"/>
</dbReference>
<dbReference type="Proteomes" id="UP000008641">
    <property type="component" value="Chromosome"/>
</dbReference>
<accession>F0NZQ7</accession>
<protein>
    <submittedName>
        <fullName evidence="2">Glycosyl transferase family 2</fullName>
    </submittedName>
</protein>
<name>F0NZQ7_WEEVC</name>
<dbReference type="CDD" id="cd00761">
    <property type="entry name" value="Glyco_tranf_GTA_type"/>
    <property type="match status" value="1"/>
</dbReference>
<sequence length="248" mass="29352">MALVSIITPVYNSEAYILEVYDSIKNQTYTQWEWLVVDDCSTDKSYQKLLSIEDPRVKVFQLSKNSGAAEARNLGLRNAQGTYISFLDSDDLWLPNFLEKTTTFLQDHQEALVYTNYRRVDENLQPILDDFVAVDYVDYNRLLYNCPIFLCASVYDRRKVGDIQIPKVDLREDHAMWFLILTKIKYARALNETLVIYRIRENSVSRDKLKMMRKQYDVYRKYLKLSPIKSAYYTFFWALNGLKKYGRI</sequence>
<dbReference type="PANTHER" id="PTHR22916">
    <property type="entry name" value="GLYCOSYLTRANSFERASE"/>
    <property type="match status" value="1"/>
</dbReference>
<dbReference type="SUPFAM" id="SSF53448">
    <property type="entry name" value="Nucleotide-diphospho-sugar transferases"/>
    <property type="match status" value="1"/>
</dbReference>
<reference evidence="2 3" key="1">
    <citation type="journal article" date="2011" name="Stand. Genomic Sci.">
        <title>Complete genome sequence of Weeksella virosa type strain (9751).</title>
        <authorList>
            <person name="Lang E."/>
            <person name="Teshima H."/>
            <person name="Lucas S."/>
            <person name="Lapidus A."/>
            <person name="Hammon N."/>
            <person name="Deshpande S."/>
            <person name="Nolan M."/>
            <person name="Cheng J.F."/>
            <person name="Pitluck S."/>
            <person name="Liolios K."/>
            <person name="Pagani I."/>
            <person name="Mikhailova N."/>
            <person name="Ivanova N."/>
            <person name="Mavromatis K."/>
            <person name="Pati A."/>
            <person name="Tapia R."/>
            <person name="Han C."/>
            <person name="Goodwin L."/>
            <person name="Chen A."/>
            <person name="Palaniappan K."/>
            <person name="Land M."/>
            <person name="Hauser L."/>
            <person name="Chang Y.J."/>
            <person name="Jeffries C.D."/>
            <person name="Brambilla E.M."/>
            <person name="Kopitz M."/>
            <person name="Rohde M."/>
            <person name="Goker M."/>
            <person name="Tindall B.J."/>
            <person name="Detter J.C."/>
            <person name="Woyke T."/>
            <person name="Bristow J."/>
            <person name="Eisen J.A."/>
            <person name="Markowitz V."/>
            <person name="Hugenholtz P."/>
            <person name="Klenk H.P."/>
            <person name="Kyrpides N.C."/>
        </authorList>
    </citation>
    <scope>NUCLEOTIDE SEQUENCE [LARGE SCALE GENOMIC DNA]</scope>
    <source>
        <strain evidence="3">ATCC 43766 / DSM 16922 / JCM 21250 / NBRC 16016 / NCTC 11634 / CL345/78</strain>
    </source>
</reference>
<dbReference type="GO" id="GO:0016758">
    <property type="term" value="F:hexosyltransferase activity"/>
    <property type="evidence" value="ECO:0007669"/>
    <property type="project" value="UniProtKB-ARBA"/>
</dbReference>
<organism evidence="2 3">
    <name type="scientific">Weeksella virosa (strain ATCC 43766 / DSM 16922 / JCM 21250 / CCUG 30538 / CDC 9751 / IAM 14551 / NBRC 16016 / NCTC 11634 / CL345/78)</name>
    <dbReference type="NCBI Taxonomy" id="865938"/>
    <lineage>
        <taxon>Bacteria</taxon>
        <taxon>Pseudomonadati</taxon>
        <taxon>Bacteroidota</taxon>
        <taxon>Flavobacteriia</taxon>
        <taxon>Flavobacteriales</taxon>
        <taxon>Weeksellaceae</taxon>
        <taxon>Weeksella</taxon>
    </lineage>
</organism>
<dbReference type="STRING" id="865938.Weevi_0597"/>
<gene>
    <name evidence="2" type="ordered locus">Weevi_0597</name>
</gene>
<dbReference type="AlphaFoldDB" id="F0NZQ7"/>
<dbReference type="KEGG" id="wvi:Weevi_0597"/>
<dbReference type="EMBL" id="CP002455">
    <property type="protein sequence ID" value="ADX67316.1"/>
    <property type="molecule type" value="Genomic_DNA"/>
</dbReference>
<dbReference type="eggNOG" id="COG0463">
    <property type="taxonomic scope" value="Bacteria"/>
</dbReference>